<protein>
    <recommendedName>
        <fullName evidence="3">N-acyl-aliphatic-L-amino acid amidohydrolase</fullName>
        <ecNumber evidence="3">3.5.1.14</ecNumber>
    </recommendedName>
    <alternativeName>
        <fullName evidence="8">N-acyl-L-amino-acid amidohydrolase</fullName>
    </alternativeName>
</protein>
<keyword evidence="11" id="KW-0812">Transmembrane</keyword>
<keyword evidence="4" id="KW-0963">Cytoplasm</keyword>
<dbReference type="Gene3D" id="1.10.150.900">
    <property type="match status" value="1"/>
</dbReference>
<dbReference type="SUPFAM" id="SSF55031">
    <property type="entry name" value="Bacterial exopeptidase dimerisation domain"/>
    <property type="match status" value="1"/>
</dbReference>
<feature type="binding site" evidence="10">
    <location>
        <position position="173"/>
    </location>
    <ligand>
        <name>Zn(2+)</name>
        <dbReference type="ChEBI" id="CHEBI:29105"/>
        <label>1</label>
    </ligand>
</feature>
<dbReference type="GO" id="GO:0006520">
    <property type="term" value="P:amino acid metabolic process"/>
    <property type="evidence" value="ECO:0007669"/>
    <property type="project" value="InterPro"/>
</dbReference>
<feature type="transmembrane region" description="Helical" evidence="11">
    <location>
        <begin position="20"/>
        <end position="40"/>
    </location>
</feature>
<dbReference type="SUPFAM" id="SSF53187">
    <property type="entry name" value="Zn-dependent exopeptidases"/>
    <property type="match status" value="1"/>
</dbReference>
<organism evidence="13 14">
    <name type="scientific">Porphyridium purpureum</name>
    <name type="common">Red alga</name>
    <name type="synonym">Porphyridium cruentum</name>
    <dbReference type="NCBI Taxonomy" id="35688"/>
    <lineage>
        <taxon>Eukaryota</taxon>
        <taxon>Rhodophyta</taxon>
        <taxon>Bangiophyceae</taxon>
        <taxon>Porphyridiales</taxon>
        <taxon>Porphyridiaceae</taxon>
        <taxon>Porphyridium</taxon>
    </lineage>
</organism>
<dbReference type="InterPro" id="IPR002933">
    <property type="entry name" value="Peptidase_M20"/>
</dbReference>
<feature type="binding site" evidence="10">
    <location>
        <position position="210"/>
    </location>
    <ligand>
        <name>Zn(2+)</name>
        <dbReference type="ChEBI" id="CHEBI:29105"/>
        <label>2</label>
    </ligand>
</feature>
<dbReference type="GO" id="GO:0004046">
    <property type="term" value="F:aminoacylase activity"/>
    <property type="evidence" value="ECO:0007669"/>
    <property type="project" value="UniProtKB-EC"/>
</dbReference>
<evidence type="ECO:0000256" key="6">
    <source>
        <dbReference type="ARBA" id="ARBA00022801"/>
    </source>
</evidence>
<dbReference type="PIRSF" id="PIRSF036696">
    <property type="entry name" value="ACY-1"/>
    <property type="match status" value="1"/>
</dbReference>
<evidence type="ECO:0000313" key="14">
    <source>
        <dbReference type="Proteomes" id="UP000324585"/>
    </source>
</evidence>
<comment type="subcellular location">
    <subcellularLocation>
        <location evidence="1">Cytoplasm</location>
    </subcellularLocation>
</comment>
<gene>
    <name evidence="13" type="ORF">FVE85_1093</name>
</gene>
<feature type="active site" evidence="9">
    <location>
        <position position="131"/>
    </location>
</feature>
<evidence type="ECO:0000256" key="1">
    <source>
        <dbReference type="ARBA" id="ARBA00004496"/>
    </source>
</evidence>
<accession>A0A5J4Z390</accession>
<feature type="active site" description="Proton acceptor" evidence="9">
    <location>
        <position position="209"/>
    </location>
</feature>
<dbReference type="AlphaFoldDB" id="A0A5J4Z390"/>
<evidence type="ECO:0000256" key="8">
    <source>
        <dbReference type="ARBA" id="ARBA00029656"/>
    </source>
</evidence>
<keyword evidence="11" id="KW-1133">Transmembrane helix</keyword>
<dbReference type="NCBIfam" id="TIGR01880">
    <property type="entry name" value="Ac-peptdase-euk"/>
    <property type="match status" value="1"/>
</dbReference>
<evidence type="ECO:0000256" key="11">
    <source>
        <dbReference type="SAM" id="Phobius"/>
    </source>
</evidence>
<proteinExistence type="inferred from homology"/>
<evidence type="ECO:0000256" key="7">
    <source>
        <dbReference type="ARBA" id="ARBA00022833"/>
    </source>
</evidence>
<comment type="caution">
    <text evidence="13">The sequence shown here is derived from an EMBL/GenBank/DDBJ whole genome shotgun (WGS) entry which is preliminary data.</text>
</comment>
<keyword evidence="14" id="KW-1185">Reference proteome</keyword>
<dbReference type="InterPro" id="IPR052083">
    <property type="entry name" value="Aminoacylase-1_M20A"/>
</dbReference>
<evidence type="ECO:0000256" key="5">
    <source>
        <dbReference type="ARBA" id="ARBA00022723"/>
    </source>
</evidence>
<feature type="binding site" evidence="10">
    <location>
        <position position="173"/>
    </location>
    <ligand>
        <name>Zn(2+)</name>
        <dbReference type="ChEBI" id="CHEBI:29105"/>
        <label>2</label>
    </ligand>
</feature>
<name>A0A5J4Z390_PORPP</name>
<dbReference type="InterPro" id="IPR010159">
    <property type="entry name" value="N-acyl_aa_amidohydrolase"/>
</dbReference>
<evidence type="ECO:0000256" key="3">
    <source>
        <dbReference type="ARBA" id="ARBA00011913"/>
    </source>
</evidence>
<feature type="domain" description="Peptidase M20 dimerisation" evidence="12">
    <location>
        <begin position="257"/>
        <end position="357"/>
    </location>
</feature>
<dbReference type="Gene3D" id="3.30.70.360">
    <property type="match status" value="1"/>
</dbReference>
<evidence type="ECO:0000256" key="2">
    <source>
        <dbReference type="ARBA" id="ARBA00006247"/>
    </source>
</evidence>
<evidence type="ECO:0000256" key="4">
    <source>
        <dbReference type="ARBA" id="ARBA00022490"/>
    </source>
</evidence>
<keyword evidence="11" id="KW-0472">Membrane</keyword>
<dbReference type="Proteomes" id="UP000324585">
    <property type="component" value="Unassembled WGS sequence"/>
</dbReference>
<keyword evidence="5 10" id="KW-0479">Metal-binding</keyword>
<evidence type="ECO:0000313" key="13">
    <source>
        <dbReference type="EMBL" id="KAA8497364.1"/>
    </source>
</evidence>
<evidence type="ECO:0000256" key="9">
    <source>
        <dbReference type="PIRSR" id="PIRSR036696-1"/>
    </source>
</evidence>
<keyword evidence="7 10" id="KW-0862">Zinc</keyword>
<dbReference type="EC" id="3.5.1.14" evidence="3"/>
<dbReference type="GO" id="GO:0046872">
    <property type="term" value="F:metal ion binding"/>
    <property type="evidence" value="ECO:0007669"/>
    <property type="project" value="UniProtKB-KW"/>
</dbReference>
<feature type="binding site" evidence="10">
    <location>
        <position position="435"/>
    </location>
    <ligand>
        <name>Zn(2+)</name>
        <dbReference type="ChEBI" id="CHEBI:29105"/>
        <label>2</label>
    </ligand>
</feature>
<keyword evidence="6" id="KW-0378">Hydrolase</keyword>
<dbReference type="PANTHER" id="PTHR45892:SF1">
    <property type="entry name" value="AMINOACYLASE-1"/>
    <property type="match status" value="1"/>
</dbReference>
<dbReference type="OMA" id="GTDAKQF"/>
<dbReference type="Gene3D" id="3.40.630.10">
    <property type="entry name" value="Zn peptidases"/>
    <property type="match status" value="1"/>
</dbReference>
<dbReference type="Pfam" id="PF07687">
    <property type="entry name" value="M20_dimer"/>
    <property type="match status" value="1"/>
</dbReference>
<dbReference type="GO" id="GO:0005737">
    <property type="term" value="C:cytoplasm"/>
    <property type="evidence" value="ECO:0007669"/>
    <property type="project" value="UniProtKB-SubCell"/>
</dbReference>
<comment type="cofactor">
    <cofactor evidence="10">
        <name>Zn(2+)</name>
        <dbReference type="ChEBI" id="CHEBI:29105"/>
    </cofactor>
    <text evidence="10">Binds 2 Zn(2+) ions per subunit.</text>
</comment>
<dbReference type="OrthoDB" id="3064516at2759"/>
<dbReference type="PANTHER" id="PTHR45892">
    <property type="entry name" value="AMINOACYLASE-1"/>
    <property type="match status" value="1"/>
</dbReference>
<feature type="binding site" evidence="10">
    <location>
        <position position="129"/>
    </location>
    <ligand>
        <name>Zn(2+)</name>
        <dbReference type="ChEBI" id="CHEBI:29105"/>
        <label>1</label>
    </ligand>
</feature>
<dbReference type="Pfam" id="PF01546">
    <property type="entry name" value="Peptidase_M20"/>
    <property type="match status" value="1"/>
</dbReference>
<dbReference type="InterPro" id="IPR011650">
    <property type="entry name" value="Peptidase_M20_dimer"/>
</dbReference>
<evidence type="ECO:0000256" key="10">
    <source>
        <dbReference type="PIRSR" id="PIRSR036696-2"/>
    </source>
</evidence>
<sequence>MEMGTIADASSRRVRRQVPWICIILGAVGILMFEHVAAGAGSGGDDGSASFFDAKAQNAAIHNLQRYLRLDTAQPTPAYASALTLLTELCFGVPKMKTHAHSFVRGKPVLVCSITGTDRDAPSIMLNSHTDVVPAGNLSNWDFPPFGAARVPAVMLSNAQSSDDHIVARGVQDMKSVGIQYLEALKLLLRQQPNRTFRRSIHVVWVPDEEIGGVDGMGRLVDSSLFTALNVGVELDEGLASPTEEFELCWAERRPFWTRITVSDAPGHGAMVPASTATLTLVQILAHVATYRQEIVEQVNSGAKELGEVVSVNINHVHAGSADAINVIPSHAEAILDIRIPPFVSAAQVDELIASWMPCTNCGIHVSFVHRVEEGDETSLDENENPWAGVFARATSDLKLHKMIFPASTDGRFVRAKKIPVFGFSPMNNSPVLLHKFNEHLGTKVFLEGIRIYARIIEALANAPPLPHELSPEQAEGEAEL</sequence>
<dbReference type="InterPro" id="IPR036264">
    <property type="entry name" value="Bact_exopeptidase_dim_dom"/>
</dbReference>
<reference evidence="14" key="1">
    <citation type="journal article" date="2019" name="Nat. Commun.">
        <title>Expansion of phycobilisome linker gene families in mesophilic red algae.</title>
        <authorList>
            <person name="Lee J."/>
            <person name="Kim D."/>
            <person name="Bhattacharya D."/>
            <person name="Yoon H.S."/>
        </authorList>
    </citation>
    <scope>NUCLEOTIDE SEQUENCE [LARGE SCALE GENOMIC DNA]</scope>
    <source>
        <strain evidence="14">CCMP 1328</strain>
    </source>
</reference>
<dbReference type="PROSITE" id="PS00758">
    <property type="entry name" value="ARGE_DAPE_CPG2_1"/>
    <property type="match status" value="1"/>
</dbReference>
<dbReference type="InterPro" id="IPR001261">
    <property type="entry name" value="ArgE/DapE_CS"/>
</dbReference>
<feature type="binding site" evidence="10">
    <location>
        <position position="237"/>
    </location>
    <ligand>
        <name>Zn(2+)</name>
        <dbReference type="ChEBI" id="CHEBI:29105"/>
        <label>1</label>
    </ligand>
</feature>
<dbReference type="EMBL" id="VRMN01000002">
    <property type="protein sequence ID" value="KAA8497364.1"/>
    <property type="molecule type" value="Genomic_DNA"/>
</dbReference>
<comment type="similarity">
    <text evidence="2">Belongs to the peptidase M20A family.</text>
</comment>
<evidence type="ECO:0000259" key="12">
    <source>
        <dbReference type="Pfam" id="PF07687"/>
    </source>
</evidence>